<organism evidence="2 3">
    <name type="scientific">Cupriavidus neocaledonicus</name>
    <dbReference type="NCBI Taxonomy" id="1040979"/>
    <lineage>
        <taxon>Bacteria</taxon>
        <taxon>Pseudomonadati</taxon>
        <taxon>Pseudomonadota</taxon>
        <taxon>Betaproteobacteria</taxon>
        <taxon>Burkholderiales</taxon>
        <taxon>Burkholderiaceae</taxon>
        <taxon>Cupriavidus</taxon>
    </lineage>
</organism>
<evidence type="ECO:0000313" key="2">
    <source>
        <dbReference type="EMBL" id="SOZ36207.1"/>
    </source>
</evidence>
<evidence type="ECO:0000313" key="3">
    <source>
        <dbReference type="Proteomes" id="UP000256710"/>
    </source>
</evidence>
<sequence length="58" mass="6423">MTPIAPTKLGHCREGTSFSLPRSHKSPTALLPNPPLQAQLPPVYHLNGFRAHLFVRHS</sequence>
<protein>
    <submittedName>
        <fullName evidence="2">Uncharacterized protein</fullName>
    </submittedName>
</protein>
<evidence type="ECO:0000256" key="1">
    <source>
        <dbReference type="SAM" id="MobiDB-lite"/>
    </source>
</evidence>
<keyword evidence="3" id="KW-1185">Reference proteome</keyword>
<dbReference type="EMBL" id="OFTC01000019">
    <property type="protein sequence ID" value="SOZ36207.1"/>
    <property type="molecule type" value="Genomic_DNA"/>
</dbReference>
<dbReference type="Proteomes" id="UP000256710">
    <property type="component" value="Unassembled WGS sequence"/>
</dbReference>
<proteinExistence type="predicted"/>
<name>A0ABY1V1N7_9BURK</name>
<comment type="caution">
    <text evidence="2">The sequence shown here is derived from an EMBL/GenBank/DDBJ whole genome shotgun (WGS) entry which is preliminary data.</text>
</comment>
<accession>A0ABY1V1N7</accession>
<reference evidence="2 3" key="1">
    <citation type="submission" date="2018-01" db="EMBL/GenBank/DDBJ databases">
        <authorList>
            <person name="Clerissi C."/>
        </authorList>
    </citation>
    <scope>NUCLEOTIDE SEQUENCE [LARGE SCALE GENOMIC DNA]</scope>
    <source>
        <strain evidence="2">Cupriavidus taiwanensis STM 6082</strain>
    </source>
</reference>
<feature type="region of interest" description="Disordered" evidence="1">
    <location>
        <begin position="1"/>
        <end position="30"/>
    </location>
</feature>
<gene>
    <name evidence="2" type="ORF">CBM2605_A260046</name>
</gene>